<feature type="compositionally biased region" description="Polar residues" evidence="1">
    <location>
        <begin position="216"/>
        <end position="230"/>
    </location>
</feature>
<dbReference type="EMBL" id="GL452201">
    <property type="protein sequence ID" value="EFN77789.1"/>
    <property type="molecule type" value="Genomic_DNA"/>
</dbReference>
<evidence type="ECO:0000256" key="1">
    <source>
        <dbReference type="SAM" id="MobiDB-lite"/>
    </source>
</evidence>
<name>E2C2N3_HARSA</name>
<dbReference type="AlphaFoldDB" id="E2C2N3"/>
<evidence type="ECO:0000313" key="3">
    <source>
        <dbReference type="Proteomes" id="UP000008237"/>
    </source>
</evidence>
<dbReference type="InParanoid" id="E2C2N3"/>
<feature type="compositionally biased region" description="Basic and acidic residues" evidence="1">
    <location>
        <begin position="24"/>
        <end position="34"/>
    </location>
</feature>
<feature type="compositionally biased region" description="Acidic residues" evidence="1">
    <location>
        <begin position="171"/>
        <end position="182"/>
    </location>
</feature>
<evidence type="ECO:0000313" key="2">
    <source>
        <dbReference type="EMBL" id="EFN77789.1"/>
    </source>
</evidence>
<dbReference type="Proteomes" id="UP000008237">
    <property type="component" value="Unassembled WGS sequence"/>
</dbReference>
<accession>E2C2N3</accession>
<feature type="region of interest" description="Disordered" evidence="1">
    <location>
        <begin position="1"/>
        <end position="34"/>
    </location>
</feature>
<feature type="compositionally biased region" description="Acidic residues" evidence="1">
    <location>
        <begin position="12"/>
        <end position="21"/>
    </location>
</feature>
<organism evidence="3">
    <name type="scientific">Harpegnathos saltator</name>
    <name type="common">Jerdon's jumping ant</name>
    <dbReference type="NCBI Taxonomy" id="610380"/>
    <lineage>
        <taxon>Eukaryota</taxon>
        <taxon>Metazoa</taxon>
        <taxon>Ecdysozoa</taxon>
        <taxon>Arthropoda</taxon>
        <taxon>Hexapoda</taxon>
        <taxon>Insecta</taxon>
        <taxon>Pterygota</taxon>
        <taxon>Neoptera</taxon>
        <taxon>Endopterygota</taxon>
        <taxon>Hymenoptera</taxon>
        <taxon>Apocrita</taxon>
        <taxon>Aculeata</taxon>
        <taxon>Formicoidea</taxon>
        <taxon>Formicidae</taxon>
        <taxon>Ponerinae</taxon>
        <taxon>Ponerini</taxon>
        <taxon>Harpegnathos</taxon>
    </lineage>
</organism>
<keyword evidence="3" id="KW-1185">Reference proteome</keyword>
<gene>
    <name evidence="2" type="ORF">EAI_17357</name>
</gene>
<sequence>MLVEGNPKNGSGDEEEGEDGGTVEGRREGIEDISRSTLDPFGINLGLIEFEANTEQGAPMLGQTSVGALLNKYGGRRSLSVCAHVPVSSGEFHNAPRPEQNECVNETTTFGFMRDFDRRYVNNLRLNRFARIGHNSRTESPDVAKVAEFAAGAAEAIGNDRGYRRSAKEQDEQEEEEEEEKEKEDKGAGRQGGSEHTCPELQSCSENKRLDILVSGSGQNEKPAISNRSPETARPTD</sequence>
<reference evidence="2 3" key="1">
    <citation type="journal article" date="2010" name="Science">
        <title>Genomic comparison of the ants Camponotus floridanus and Harpegnathos saltator.</title>
        <authorList>
            <person name="Bonasio R."/>
            <person name="Zhang G."/>
            <person name="Ye C."/>
            <person name="Mutti N.S."/>
            <person name="Fang X."/>
            <person name="Qin N."/>
            <person name="Donahue G."/>
            <person name="Yang P."/>
            <person name="Li Q."/>
            <person name="Li C."/>
            <person name="Zhang P."/>
            <person name="Huang Z."/>
            <person name="Berger S.L."/>
            <person name="Reinberg D."/>
            <person name="Wang J."/>
            <person name="Liebig J."/>
        </authorList>
    </citation>
    <scope>NUCLEOTIDE SEQUENCE [LARGE SCALE GENOMIC DNA]</scope>
    <source>
        <strain evidence="2 3">R22 G/1</strain>
    </source>
</reference>
<feature type="region of interest" description="Disordered" evidence="1">
    <location>
        <begin position="160"/>
        <end position="237"/>
    </location>
</feature>
<proteinExistence type="predicted"/>
<feature type="compositionally biased region" description="Basic and acidic residues" evidence="1">
    <location>
        <begin position="161"/>
        <end position="170"/>
    </location>
</feature>
<protein>
    <submittedName>
        <fullName evidence="2">Uncharacterized protein</fullName>
    </submittedName>
</protein>